<keyword evidence="2" id="KW-1003">Cell membrane</keyword>
<sequence>MSARSGPRTPWHLDRGRTSGEMGYLPGLDGIRAIAVLGVLLYHADLGFLPGGFLGVDVFFVLSGFLITTLLLEQFQRTGTINFKTFYLGRVRRLFPALIALLIVVAIACSFFYQDAARKTASDILASTFYVNNWWYIVADQSYFDFIARPPLLKHLWSLAIEEQFYFVWPVVAYFLMRTWHRRGVLIASTALAIASTAWMFYLSTQHGYPELADPSRVYFGTDSHAMGLLVGAALASVWRPGRVKAAMNRTGKDLITASGVLALLGLLAFYLYVGEFTPWLYRGGFLLVALVAAGLIIAATHPGTLFGKVLGTQPWRYIGQRSYGLYLWHWPIFAVTRPEVDTSLEGLPLLVLRLALTFAIAELSYRYLEMPIRRGAIGRLKKQLTHSDHVGTTTSPTLWIKSIALGTLAVIAFSWVSISLISAAQNSKPAADVVAAIGTEKRVRIDGLVRPAVTSIGDSVMLGARSTLKKVLPGLAVDAAVSRFPGGFLGPMRRYEKKGALSPVVVIHPGTNGTLTESMMRTILNIVATHPRVVVVNNNMPRSWRDSNNDAIWNVVPEYPNTVVANWRGASKDHPEYFVSDHVHLTLKGARAYAALIKQAINTSH</sequence>
<feature type="transmembrane region" description="Helical" evidence="8">
    <location>
        <begin position="184"/>
        <end position="204"/>
    </location>
</feature>
<feature type="transmembrane region" description="Helical" evidence="8">
    <location>
        <begin position="21"/>
        <end position="42"/>
    </location>
</feature>
<proteinExistence type="predicted"/>
<feature type="transmembrane region" description="Helical" evidence="8">
    <location>
        <begin position="224"/>
        <end position="242"/>
    </location>
</feature>
<feature type="transmembrane region" description="Helical" evidence="8">
    <location>
        <begin position="280"/>
        <end position="303"/>
    </location>
</feature>
<evidence type="ECO:0000256" key="2">
    <source>
        <dbReference type="ARBA" id="ARBA00022475"/>
    </source>
</evidence>
<keyword evidence="5 8" id="KW-1133">Transmembrane helix</keyword>
<evidence type="ECO:0000259" key="9">
    <source>
        <dbReference type="Pfam" id="PF01757"/>
    </source>
</evidence>
<dbReference type="InterPro" id="IPR002656">
    <property type="entry name" value="Acyl_transf_3_dom"/>
</dbReference>
<evidence type="ECO:0000256" key="3">
    <source>
        <dbReference type="ARBA" id="ARBA00022679"/>
    </source>
</evidence>
<name>A0A6J7SD72_9ZZZZ</name>
<evidence type="ECO:0000256" key="6">
    <source>
        <dbReference type="ARBA" id="ARBA00023136"/>
    </source>
</evidence>
<protein>
    <submittedName>
        <fullName evidence="10">Unannotated protein</fullName>
    </submittedName>
</protein>
<comment type="subcellular location">
    <subcellularLocation>
        <location evidence="1">Cell membrane</location>
        <topology evidence="1">Multi-pass membrane protein</topology>
    </subcellularLocation>
</comment>
<dbReference type="InterPro" id="IPR050879">
    <property type="entry name" value="Acyltransferase_3"/>
</dbReference>
<dbReference type="SUPFAM" id="SSF52266">
    <property type="entry name" value="SGNH hydrolase"/>
    <property type="match status" value="1"/>
</dbReference>
<dbReference type="PANTHER" id="PTHR23028">
    <property type="entry name" value="ACETYLTRANSFERASE"/>
    <property type="match status" value="1"/>
</dbReference>
<dbReference type="PANTHER" id="PTHR23028:SF53">
    <property type="entry name" value="ACYL_TRANSF_3 DOMAIN-CONTAINING PROTEIN"/>
    <property type="match status" value="1"/>
</dbReference>
<feature type="transmembrane region" description="Helical" evidence="8">
    <location>
        <begin position="48"/>
        <end position="72"/>
    </location>
</feature>
<feature type="transmembrane region" description="Helical" evidence="8">
    <location>
        <begin position="404"/>
        <end position="425"/>
    </location>
</feature>
<evidence type="ECO:0000313" key="10">
    <source>
        <dbReference type="EMBL" id="CAB5039103.1"/>
    </source>
</evidence>
<feature type="domain" description="Acyltransferase 3" evidence="9">
    <location>
        <begin position="26"/>
        <end position="361"/>
    </location>
</feature>
<dbReference type="Pfam" id="PF01757">
    <property type="entry name" value="Acyl_transf_3"/>
    <property type="match status" value="1"/>
</dbReference>
<dbReference type="AlphaFoldDB" id="A0A6J7SD72"/>
<reference evidence="10" key="1">
    <citation type="submission" date="2020-05" db="EMBL/GenBank/DDBJ databases">
        <authorList>
            <person name="Chiriac C."/>
            <person name="Salcher M."/>
            <person name="Ghai R."/>
            <person name="Kavagutti S V."/>
        </authorList>
    </citation>
    <scope>NUCLEOTIDE SEQUENCE</scope>
</reference>
<evidence type="ECO:0000256" key="8">
    <source>
        <dbReference type="SAM" id="Phobius"/>
    </source>
</evidence>
<evidence type="ECO:0000256" key="4">
    <source>
        <dbReference type="ARBA" id="ARBA00022692"/>
    </source>
</evidence>
<keyword evidence="6 8" id="KW-0472">Membrane</keyword>
<dbReference type="GO" id="GO:0009103">
    <property type="term" value="P:lipopolysaccharide biosynthetic process"/>
    <property type="evidence" value="ECO:0007669"/>
    <property type="project" value="TreeGrafter"/>
</dbReference>
<feature type="transmembrane region" description="Helical" evidence="8">
    <location>
        <begin position="93"/>
        <end position="113"/>
    </location>
</feature>
<keyword evidence="7" id="KW-0012">Acyltransferase</keyword>
<feature type="transmembrane region" description="Helical" evidence="8">
    <location>
        <begin position="254"/>
        <end position="274"/>
    </location>
</feature>
<evidence type="ECO:0000256" key="1">
    <source>
        <dbReference type="ARBA" id="ARBA00004651"/>
    </source>
</evidence>
<dbReference type="GO" id="GO:0016747">
    <property type="term" value="F:acyltransferase activity, transferring groups other than amino-acyl groups"/>
    <property type="evidence" value="ECO:0007669"/>
    <property type="project" value="InterPro"/>
</dbReference>
<organism evidence="10">
    <name type="scientific">freshwater metagenome</name>
    <dbReference type="NCBI Taxonomy" id="449393"/>
    <lineage>
        <taxon>unclassified sequences</taxon>
        <taxon>metagenomes</taxon>
        <taxon>ecological metagenomes</taxon>
    </lineage>
</organism>
<evidence type="ECO:0000256" key="5">
    <source>
        <dbReference type="ARBA" id="ARBA00022989"/>
    </source>
</evidence>
<gene>
    <name evidence="10" type="ORF">UFOPK4237_00934</name>
</gene>
<dbReference type="Gene3D" id="3.40.50.1110">
    <property type="entry name" value="SGNH hydrolase"/>
    <property type="match status" value="1"/>
</dbReference>
<evidence type="ECO:0000256" key="7">
    <source>
        <dbReference type="ARBA" id="ARBA00023315"/>
    </source>
</evidence>
<dbReference type="InterPro" id="IPR036514">
    <property type="entry name" value="SGNH_hydro_sf"/>
</dbReference>
<keyword evidence="3" id="KW-0808">Transferase</keyword>
<dbReference type="GO" id="GO:0005886">
    <property type="term" value="C:plasma membrane"/>
    <property type="evidence" value="ECO:0007669"/>
    <property type="project" value="UniProtKB-SubCell"/>
</dbReference>
<accession>A0A6J7SD72</accession>
<dbReference type="EMBL" id="CAFBPZ010000057">
    <property type="protein sequence ID" value="CAB5039103.1"/>
    <property type="molecule type" value="Genomic_DNA"/>
</dbReference>
<keyword evidence="4 8" id="KW-0812">Transmembrane</keyword>